<dbReference type="FunFam" id="2.40.10.10:FF:000054">
    <property type="entry name" value="Complement C1r subcomponent"/>
    <property type="match status" value="1"/>
</dbReference>
<evidence type="ECO:0000256" key="3">
    <source>
        <dbReference type="ARBA" id="ARBA00022670"/>
    </source>
</evidence>
<dbReference type="AlphaFoldDB" id="A0A0N4Y0K7"/>
<evidence type="ECO:0000256" key="1">
    <source>
        <dbReference type="ARBA" id="ARBA00004613"/>
    </source>
</evidence>
<gene>
    <name evidence="10" type="ORF">NBR_LOCUS9071</name>
</gene>
<dbReference type="SUPFAM" id="SSF50494">
    <property type="entry name" value="Trypsin-like serine proteases"/>
    <property type="match status" value="1"/>
</dbReference>
<dbReference type="PANTHER" id="PTHR24264:SF65">
    <property type="entry name" value="SRCR DOMAIN-CONTAINING PROTEIN"/>
    <property type="match status" value="1"/>
</dbReference>
<dbReference type="GO" id="GO:0005615">
    <property type="term" value="C:extracellular space"/>
    <property type="evidence" value="ECO:0007669"/>
    <property type="project" value="TreeGrafter"/>
</dbReference>
<dbReference type="Gene3D" id="2.40.10.10">
    <property type="entry name" value="Trypsin-like serine proteases"/>
    <property type="match status" value="2"/>
</dbReference>
<keyword evidence="4" id="KW-0732">Signal</keyword>
<comment type="subcellular location">
    <subcellularLocation>
        <location evidence="1">Secreted</location>
    </subcellularLocation>
</comment>
<dbReference type="WBParaSite" id="NBR_0000907001-mRNA-1">
    <property type="protein sequence ID" value="NBR_0000907001-mRNA-1"/>
    <property type="gene ID" value="NBR_0000907001"/>
</dbReference>
<organism evidence="12">
    <name type="scientific">Nippostrongylus brasiliensis</name>
    <name type="common">Rat hookworm</name>
    <dbReference type="NCBI Taxonomy" id="27835"/>
    <lineage>
        <taxon>Eukaryota</taxon>
        <taxon>Metazoa</taxon>
        <taxon>Ecdysozoa</taxon>
        <taxon>Nematoda</taxon>
        <taxon>Chromadorea</taxon>
        <taxon>Rhabditida</taxon>
        <taxon>Rhabditina</taxon>
        <taxon>Rhabditomorpha</taxon>
        <taxon>Strongyloidea</taxon>
        <taxon>Heligmosomidae</taxon>
        <taxon>Nippostrongylus</taxon>
    </lineage>
</organism>
<evidence type="ECO:0000256" key="8">
    <source>
        <dbReference type="ARBA" id="ARBA00023180"/>
    </source>
</evidence>
<reference evidence="12" key="1">
    <citation type="submission" date="2017-02" db="UniProtKB">
        <authorList>
            <consortium name="WormBaseParasite"/>
        </authorList>
    </citation>
    <scope>IDENTIFICATION</scope>
</reference>
<keyword evidence="2" id="KW-0964">Secreted</keyword>
<dbReference type="InterPro" id="IPR018114">
    <property type="entry name" value="TRYPSIN_HIS"/>
</dbReference>
<keyword evidence="11" id="KW-1185">Reference proteome</keyword>
<evidence type="ECO:0000256" key="4">
    <source>
        <dbReference type="ARBA" id="ARBA00022729"/>
    </source>
</evidence>
<evidence type="ECO:0000313" key="12">
    <source>
        <dbReference type="WBParaSite" id="NBR_0000907001-mRNA-1"/>
    </source>
</evidence>
<dbReference type="InterPro" id="IPR050127">
    <property type="entry name" value="Serine_Proteases_S1"/>
</dbReference>
<evidence type="ECO:0000256" key="6">
    <source>
        <dbReference type="ARBA" id="ARBA00022825"/>
    </source>
</evidence>
<keyword evidence="7" id="KW-1015">Disulfide bond</keyword>
<evidence type="ECO:0000256" key="5">
    <source>
        <dbReference type="ARBA" id="ARBA00022801"/>
    </source>
</evidence>
<reference evidence="10 11" key="2">
    <citation type="submission" date="2018-11" db="EMBL/GenBank/DDBJ databases">
        <authorList>
            <consortium name="Pathogen Informatics"/>
        </authorList>
    </citation>
    <scope>NUCLEOTIDE SEQUENCE [LARGE SCALE GENOMIC DNA]</scope>
</reference>
<dbReference type="InterPro" id="IPR043504">
    <property type="entry name" value="Peptidase_S1_PA_chymotrypsin"/>
</dbReference>
<dbReference type="Proteomes" id="UP000271162">
    <property type="component" value="Unassembled WGS sequence"/>
</dbReference>
<name>A0A0N4Y0K7_NIPBR</name>
<accession>A0A0N4Y0K7</accession>
<evidence type="ECO:0000313" key="11">
    <source>
        <dbReference type="Proteomes" id="UP000271162"/>
    </source>
</evidence>
<dbReference type="SMART" id="SM00020">
    <property type="entry name" value="Tryp_SPc"/>
    <property type="match status" value="1"/>
</dbReference>
<dbReference type="InterPro" id="IPR009003">
    <property type="entry name" value="Peptidase_S1_PA"/>
</dbReference>
<evidence type="ECO:0000313" key="10">
    <source>
        <dbReference type="EMBL" id="VDL72660.1"/>
    </source>
</evidence>
<dbReference type="InterPro" id="IPR001314">
    <property type="entry name" value="Peptidase_S1A"/>
</dbReference>
<protein>
    <submittedName>
        <fullName evidence="12">Peptidase S1 domain-containing protein</fullName>
    </submittedName>
</protein>
<dbReference type="Pfam" id="PF00089">
    <property type="entry name" value="Trypsin"/>
    <property type="match status" value="2"/>
</dbReference>
<dbReference type="InterPro" id="IPR001254">
    <property type="entry name" value="Trypsin_dom"/>
</dbReference>
<evidence type="ECO:0000256" key="7">
    <source>
        <dbReference type="ARBA" id="ARBA00023157"/>
    </source>
</evidence>
<dbReference type="PANTHER" id="PTHR24264">
    <property type="entry name" value="TRYPSIN-RELATED"/>
    <property type="match status" value="1"/>
</dbReference>
<dbReference type="PROSITE" id="PS00134">
    <property type="entry name" value="TRYPSIN_HIS"/>
    <property type="match status" value="1"/>
</dbReference>
<dbReference type="GO" id="GO:0006508">
    <property type="term" value="P:proteolysis"/>
    <property type="evidence" value="ECO:0007669"/>
    <property type="project" value="UniProtKB-KW"/>
</dbReference>
<keyword evidence="5" id="KW-0378">Hydrolase</keyword>
<dbReference type="OMA" id="SANCEFL"/>
<dbReference type="EMBL" id="UYSL01020086">
    <property type="protein sequence ID" value="VDL72660.1"/>
    <property type="molecule type" value="Genomic_DNA"/>
</dbReference>
<keyword evidence="8" id="KW-0325">Glycoprotein</keyword>
<dbReference type="GO" id="GO:0004252">
    <property type="term" value="F:serine-type endopeptidase activity"/>
    <property type="evidence" value="ECO:0007669"/>
    <property type="project" value="InterPro"/>
</dbReference>
<keyword evidence="3" id="KW-0645">Protease</keyword>
<dbReference type="PROSITE" id="PS50240">
    <property type="entry name" value="TRYPSIN_DOM"/>
    <property type="match status" value="1"/>
</dbReference>
<sequence>MWTCSNCTTGTRGEDHRRRGGQAVLLAVAGGALLEKCDLRCGGTLIDDEWVMSAGHCVRHYEDNPRMFGIKLGTYDFRDDDEEGEELRDVAEIHVHPKFGTPHPFSFDISLLRVVSNKLRQVVVPFLSNKECEKEYHGEIDETMTCAGRQGIDSCQCYSIHFQGDSGGPLVQKHEESGRWYQAGIVSWGQGCGEPGHAGVYARPSANCEFLEKYTGKTICVG</sequence>
<keyword evidence="6" id="KW-0720">Serine protease</keyword>
<dbReference type="CDD" id="cd00190">
    <property type="entry name" value="Tryp_SPc"/>
    <property type="match status" value="1"/>
</dbReference>
<evidence type="ECO:0000256" key="2">
    <source>
        <dbReference type="ARBA" id="ARBA00022525"/>
    </source>
</evidence>
<dbReference type="PRINTS" id="PR00722">
    <property type="entry name" value="CHYMOTRYPSIN"/>
</dbReference>
<proteinExistence type="predicted"/>
<feature type="domain" description="Peptidase S1" evidence="9">
    <location>
        <begin position="18"/>
        <end position="216"/>
    </location>
</feature>
<dbReference type="STRING" id="27835.A0A0N4Y0K7"/>
<evidence type="ECO:0000259" key="9">
    <source>
        <dbReference type="PROSITE" id="PS50240"/>
    </source>
</evidence>